<dbReference type="OrthoDB" id="420032at2759"/>
<sequence length="61" mass="7076">MMNRIGINFRHMMSLHYLCLSHHLSCQGDIFMEKALAKSYKDLSESVIVTSQIMRLMMVLA</sequence>
<dbReference type="AlphaFoldDB" id="L8ECF5"/>
<dbReference type="EMBL" id="HF583980">
    <property type="protein sequence ID" value="CCQ43477.1"/>
    <property type="molecule type" value="Genomic_DNA"/>
</dbReference>
<organism evidence="1">
    <name type="scientific">Homo sapiens</name>
    <name type="common">Human</name>
    <dbReference type="NCBI Taxonomy" id="9606"/>
    <lineage>
        <taxon>Eukaryota</taxon>
        <taxon>Metazoa</taxon>
        <taxon>Chordata</taxon>
        <taxon>Craniata</taxon>
        <taxon>Vertebrata</taxon>
        <taxon>Euteleostomi</taxon>
        <taxon>Mammalia</taxon>
        <taxon>Eutheria</taxon>
        <taxon>Euarchontoglires</taxon>
        <taxon>Primates</taxon>
        <taxon>Haplorrhini</taxon>
        <taxon>Catarrhini</taxon>
        <taxon>Hominidae</taxon>
        <taxon>Homo</taxon>
    </lineage>
</organism>
<proteinExistence type="predicted"/>
<evidence type="ECO:0000313" key="1">
    <source>
        <dbReference type="EMBL" id="CCQ43477.1"/>
    </source>
</evidence>
<name>L8ECF5_HUMAN</name>
<gene>
    <name evidence="1" type="primary">RIMS1</name>
</gene>
<protein>
    <submittedName>
        <fullName evidence="1">Alternative protein RIMS1</fullName>
    </submittedName>
</protein>
<accession>L8ECF5</accession>
<reference evidence="1" key="1">
    <citation type="journal article" date="2013" name="PLoS ONE">
        <title>Direct detection of alternative open reading frames translation products in human significantly expands the proteome.</title>
        <authorList>
            <person name="Vanderperre B."/>
            <person name="Lucier J.-F."/>
            <person name="Motard J."/>
            <person name="Tremblay G."/>
            <person name="Vanderperre S."/>
            <person name="Wisztorski M."/>
            <person name="Salzet M."/>
            <person name="Boisvert F.-M."/>
            <person name="Roucou X."/>
        </authorList>
    </citation>
    <scope>NUCLEOTIDE SEQUENCE</scope>
</reference>
<dbReference type="ChiTaRS" id="RIMS1">
    <property type="organism name" value="human"/>
</dbReference>